<evidence type="ECO:0000313" key="6">
    <source>
        <dbReference type="EMBL" id="ABR74707.1"/>
    </source>
</evidence>
<feature type="domain" description="MurNAc-LAA" evidence="5">
    <location>
        <begin position="78"/>
        <end position="215"/>
    </location>
</feature>
<dbReference type="SUPFAM" id="SSF53187">
    <property type="entry name" value="Zn-dependent exopeptidases"/>
    <property type="match status" value="1"/>
</dbReference>
<gene>
    <name evidence="6" type="ordered locus">Asuc_1347</name>
</gene>
<dbReference type="STRING" id="339671.Asuc_1347"/>
<dbReference type="PANTHER" id="PTHR30404">
    <property type="entry name" value="N-ACETYLMURAMOYL-L-ALANINE AMIDASE"/>
    <property type="match status" value="1"/>
</dbReference>
<keyword evidence="7" id="KW-1185">Reference proteome</keyword>
<dbReference type="HOGENOM" id="CLU_014322_6_1_6"/>
<evidence type="ECO:0000256" key="1">
    <source>
        <dbReference type="ARBA" id="ARBA00001561"/>
    </source>
</evidence>
<organism evidence="6 7">
    <name type="scientific">Actinobacillus succinogenes (strain ATCC 55618 / DSM 22257 / CCUG 43843 / 130Z)</name>
    <dbReference type="NCBI Taxonomy" id="339671"/>
    <lineage>
        <taxon>Bacteria</taxon>
        <taxon>Pseudomonadati</taxon>
        <taxon>Pseudomonadota</taxon>
        <taxon>Gammaproteobacteria</taxon>
        <taxon>Pasteurellales</taxon>
        <taxon>Pasteurellaceae</taxon>
        <taxon>Actinobacillus</taxon>
    </lineage>
</organism>
<feature type="chain" id="PRO_5002704163" description="N-acetylmuramoyl-L-alanine amidase" evidence="4">
    <location>
        <begin position="19"/>
        <end position="221"/>
    </location>
</feature>
<dbReference type="KEGG" id="asu:Asuc_1347"/>
<dbReference type="EC" id="3.5.1.28" evidence="2"/>
<dbReference type="Pfam" id="PF01520">
    <property type="entry name" value="Amidase_3"/>
    <property type="match status" value="1"/>
</dbReference>
<accession>A6VP10</accession>
<dbReference type="eggNOG" id="COG0860">
    <property type="taxonomic scope" value="Bacteria"/>
</dbReference>
<evidence type="ECO:0000256" key="3">
    <source>
        <dbReference type="ARBA" id="ARBA00022801"/>
    </source>
</evidence>
<dbReference type="RefSeq" id="WP_012073084.1">
    <property type="nucleotide sequence ID" value="NC_009655.1"/>
</dbReference>
<name>A6VP10_ACTSZ</name>
<sequence length="221" mass="24783">MKKLLILLTALYTSSAVGFSVVLDTGHTETDYGAVSPFNKTEFSYNKAMVETLQRHISAQNRDVKLVPNTQPDLTLQQRTLYSGETDLFVSIHHDSFPAELNAQREILSGFSVFVSQKNVNYPQSLDCAKKVAAQLIRAGEHRSRYHESDIEGERKILLDERGVYRYDDLAVLKNARSPAILIEIGVIANPREAKRLEQTAVQEKIAKATTLGITDCMKTR</sequence>
<keyword evidence="4" id="KW-0732">Signal</keyword>
<dbReference type="InterPro" id="IPR002508">
    <property type="entry name" value="MurNAc-LAA_cat"/>
</dbReference>
<dbReference type="CDD" id="cd02696">
    <property type="entry name" value="MurNAc-LAA"/>
    <property type="match status" value="1"/>
</dbReference>
<evidence type="ECO:0000256" key="4">
    <source>
        <dbReference type="SAM" id="SignalP"/>
    </source>
</evidence>
<feature type="signal peptide" evidence="4">
    <location>
        <begin position="1"/>
        <end position="18"/>
    </location>
</feature>
<proteinExistence type="predicted"/>
<dbReference type="OrthoDB" id="8525541at2"/>
<protein>
    <recommendedName>
        <fullName evidence="2">N-acetylmuramoyl-L-alanine amidase</fullName>
        <ecNumber evidence="2">3.5.1.28</ecNumber>
    </recommendedName>
</protein>
<dbReference type="SMART" id="SM00646">
    <property type="entry name" value="Ami_3"/>
    <property type="match status" value="1"/>
</dbReference>
<comment type="catalytic activity">
    <reaction evidence="1">
        <text>Hydrolyzes the link between N-acetylmuramoyl residues and L-amino acid residues in certain cell-wall glycopeptides.</text>
        <dbReference type="EC" id="3.5.1.28"/>
    </reaction>
</comment>
<keyword evidence="3 6" id="KW-0378">Hydrolase</keyword>
<dbReference type="Gene3D" id="3.40.630.40">
    <property type="entry name" value="Zn-dependent exopeptidases"/>
    <property type="match status" value="1"/>
</dbReference>
<evidence type="ECO:0000259" key="5">
    <source>
        <dbReference type="SMART" id="SM00646"/>
    </source>
</evidence>
<reference evidence="7" key="1">
    <citation type="journal article" date="2010" name="BMC Genomics">
        <title>A genomic perspective on the potential of Actinobacillus succinogenes for industrial succinate production.</title>
        <authorList>
            <person name="McKinlay J.B."/>
            <person name="Laivenieks M."/>
            <person name="Schindler B.D."/>
            <person name="McKinlay A.A."/>
            <person name="Siddaramappa S."/>
            <person name="Challacombe J.F."/>
            <person name="Lowry S.R."/>
            <person name="Clum A."/>
            <person name="Lapidus A.L."/>
            <person name="Burkhart K.B."/>
            <person name="Harkins V."/>
            <person name="Vieille C."/>
        </authorList>
    </citation>
    <scope>NUCLEOTIDE SEQUENCE [LARGE SCALE GENOMIC DNA]</scope>
    <source>
        <strain evidence="7">ATCC 55618 / DSM 22257 / CCUG 43843 / 130Z</strain>
    </source>
</reference>
<dbReference type="PANTHER" id="PTHR30404:SF0">
    <property type="entry name" value="N-ACETYLMURAMOYL-L-ALANINE AMIDASE AMIC"/>
    <property type="match status" value="1"/>
</dbReference>
<dbReference type="GO" id="GO:0009253">
    <property type="term" value="P:peptidoglycan catabolic process"/>
    <property type="evidence" value="ECO:0007669"/>
    <property type="project" value="InterPro"/>
</dbReference>
<dbReference type="AlphaFoldDB" id="A6VP10"/>
<dbReference type="InterPro" id="IPR050695">
    <property type="entry name" value="N-acetylmuramoyl_amidase_3"/>
</dbReference>
<dbReference type="GO" id="GO:0030288">
    <property type="term" value="C:outer membrane-bounded periplasmic space"/>
    <property type="evidence" value="ECO:0007669"/>
    <property type="project" value="TreeGrafter"/>
</dbReference>
<evidence type="ECO:0000313" key="7">
    <source>
        <dbReference type="Proteomes" id="UP000001114"/>
    </source>
</evidence>
<dbReference type="Proteomes" id="UP000001114">
    <property type="component" value="Chromosome"/>
</dbReference>
<dbReference type="EMBL" id="CP000746">
    <property type="protein sequence ID" value="ABR74707.1"/>
    <property type="molecule type" value="Genomic_DNA"/>
</dbReference>
<dbReference type="GO" id="GO:0008745">
    <property type="term" value="F:N-acetylmuramoyl-L-alanine amidase activity"/>
    <property type="evidence" value="ECO:0007669"/>
    <property type="project" value="UniProtKB-EC"/>
</dbReference>
<evidence type="ECO:0000256" key="2">
    <source>
        <dbReference type="ARBA" id="ARBA00011901"/>
    </source>
</evidence>